<feature type="domain" description="Asparagine synthetase" evidence="1">
    <location>
        <begin position="142"/>
        <end position="256"/>
    </location>
</feature>
<keyword evidence="3" id="KW-1185">Reference proteome</keyword>
<dbReference type="Proteomes" id="UP000252792">
    <property type="component" value="Unassembled WGS sequence"/>
</dbReference>
<comment type="caution">
    <text evidence="2">The sequence shown here is derived from an EMBL/GenBank/DDBJ whole genome shotgun (WGS) entry which is preliminary data.</text>
</comment>
<dbReference type="EMBL" id="QNSE01000008">
    <property type="protein sequence ID" value="RBP82483.1"/>
    <property type="molecule type" value="Genomic_DNA"/>
</dbReference>
<dbReference type="AlphaFoldDB" id="A0A366J626"/>
<evidence type="ECO:0000259" key="1">
    <source>
        <dbReference type="Pfam" id="PF00733"/>
    </source>
</evidence>
<evidence type="ECO:0000313" key="3">
    <source>
        <dbReference type="Proteomes" id="UP000252792"/>
    </source>
</evidence>
<dbReference type="Pfam" id="PF00733">
    <property type="entry name" value="Asn_synthase"/>
    <property type="match status" value="1"/>
</dbReference>
<dbReference type="SUPFAM" id="SSF52402">
    <property type="entry name" value="Adenine nucleotide alpha hydrolases-like"/>
    <property type="match status" value="1"/>
</dbReference>
<dbReference type="Gene3D" id="3.40.50.620">
    <property type="entry name" value="HUPs"/>
    <property type="match status" value="1"/>
</dbReference>
<evidence type="ECO:0000313" key="2">
    <source>
        <dbReference type="EMBL" id="RBP82483.1"/>
    </source>
</evidence>
<accession>A0A366J626</accession>
<proteinExistence type="predicted"/>
<sequence length="466" mass="53144">MDAISFSIKNNVSNVELDLIHEVNSKKDFAKLINNTFDNTFYMSYKNSEYIIWDSLKKLLQDVKPSLNLIFLKKHITFGESFGYETAWENVFLLLPGATITLNSKSVECIYEPWFRGQYSERNIIVQQHPVKALMESLPPLDKPVLLEFSGGTDSTSIAYAISERSNALSVTWGDPNSQNSSDINHAIRIAKKLKISHKIDLIDPNDLFLLPPREYLPDRPSVSILSMAQKDKFIKSQVSTSDLFVLNGHGGDHIFLDPPNPIVTIDLLMKGNIFSAIRYYRKISDFYGEGLLAPLRYRNVGRGIGNHRFTLTPGKYLHKRMIQQACYENSVWNNCGLSYRMVHPFTQPAMLHYAMNIAPHKFVDKYQSRFPFRQSMNQHFSTEDFSRISKGHLTGLFQQAVSQNYHYLAELLNSGVGQKYGIYRSEDMLPCLKMVAIGGASIEPALMNALAMEIFFVHWSRVLGE</sequence>
<name>A0A366J626_9GAMM</name>
<dbReference type="InterPro" id="IPR001962">
    <property type="entry name" value="Asn_synthase"/>
</dbReference>
<protein>
    <submittedName>
        <fullName evidence="2">Asparagine synthase</fullName>
    </submittedName>
</protein>
<organism evidence="2 3">
    <name type="scientific">Marinomonas rhizomae</name>
    <dbReference type="NCBI Taxonomy" id="491948"/>
    <lineage>
        <taxon>Bacteria</taxon>
        <taxon>Pseudomonadati</taxon>
        <taxon>Pseudomonadota</taxon>
        <taxon>Gammaproteobacteria</taxon>
        <taxon>Oceanospirillales</taxon>
        <taxon>Oceanospirillaceae</taxon>
        <taxon>Marinomonas</taxon>
    </lineage>
</organism>
<dbReference type="GO" id="GO:0006529">
    <property type="term" value="P:asparagine biosynthetic process"/>
    <property type="evidence" value="ECO:0007669"/>
    <property type="project" value="InterPro"/>
</dbReference>
<gene>
    <name evidence="2" type="ORF">DFP80_108129</name>
</gene>
<dbReference type="InterPro" id="IPR014729">
    <property type="entry name" value="Rossmann-like_a/b/a_fold"/>
</dbReference>
<dbReference type="GO" id="GO:0004066">
    <property type="term" value="F:asparagine synthase (glutamine-hydrolyzing) activity"/>
    <property type="evidence" value="ECO:0007669"/>
    <property type="project" value="InterPro"/>
</dbReference>
<dbReference type="RefSeq" id="WP_113916977.1">
    <property type="nucleotide sequence ID" value="NZ_QNSE01000008.1"/>
</dbReference>
<dbReference type="OrthoDB" id="7041692at2"/>
<reference evidence="2 3" key="1">
    <citation type="submission" date="2018-06" db="EMBL/GenBank/DDBJ databases">
        <title>Genomic Encyclopedia of Type Strains, Phase III (KMG-III): the genomes of soil and plant-associated and newly described type strains.</title>
        <authorList>
            <person name="Whitman W."/>
        </authorList>
    </citation>
    <scope>NUCLEOTIDE SEQUENCE [LARGE SCALE GENOMIC DNA]</scope>
    <source>
        <strain evidence="2 3">CECT 7377</strain>
    </source>
</reference>